<name>A0A3N4G779_9ACTN</name>
<reference evidence="1 2" key="1">
    <citation type="submission" date="2018-11" db="EMBL/GenBank/DDBJ databases">
        <title>Draft genome sequence of Gordonia sp. RS15-1S isolated from rice stems.</title>
        <authorList>
            <person name="Muangham S."/>
        </authorList>
    </citation>
    <scope>NUCLEOTIDE SEQUENCE [LARGE SCALE GENOMIC DNA]</scope>
    <source>
        <strain evidence="1 2">RS15-1S</strain>
    </source>
</reference>
<dbReference type="OrthoDB" id="4774935at2"/>
<dbReference type="AlphaFoldDB" id="A0A3N4G779"/>
<keyword evidence="2" id="KW-1185">Reference proteome</keyword>
<accession>A0A3N4G779</accession>
<dbReference type="Proteomes" id="UP000267536">
    <property type="component" value="Unassembled WGS sequence"/>
</dbReference>
<proteinExistence type="predicted"/>
<comment type="caution">
    <text evidence="1">The sequence shown here is derived from an EMBL/GenBank/DDBJ whole genome shotgun (WGS) entry which is preliminary data.</text>
</comment>
<protein>
    <submittedName>
        <fullName evidence="1">Uncharacterized protein</fullName>
    </submittedName>
</protein>
<dbReference type="EMBL" id="RKMH01000011">
    <property type="protein sequence ID" value="RPA58609.1"/>
    <property type="molecule type" value="Genomic_DNA"/>
</dbReference>
<sequence>MSNIYDDDYLTGGADALAALGNRIGLYLSDGSRVGPTSGSVIYADTTWGAAALSGTGGARVATKIGSKVTITVPGGTVANGAVISHYGIHNGTTRLRRVDLKPLTATVSDGSQAFTIDVTPTLVFDGVE</sequence>
<evidence type="ECO:0000313" key="1">
    <source>
        <dbReference type="EMBL" id="RPA58609.1"/>
    </source>
</evidence>
<evidence type="ECO:0000313" key="2">
    <source>
        <dbReference type="Proteomes" id="UP000267536"/>
    </source>
</evidence>
<dbReference type="RefSeq" id="WP_123931686.1">
    <property type="nucleotide sequence ID" value="NZ_JBPSDP010000011.1"/>
</dbReference>
<gene>
    <name evidence="1" type="ORF">EF294_15750</name>
</gene>
<organism evidence="1 2">
    <name type="scientific">Gordonia oryzae</name>
    <dbReference type="NCBI Taxonomy" id="2487349"/>
    <lineage>
        <taxon>Bacteria</taxon>
        <taxon>Bacillati</taxon>
        <taxon>Actinomycetota</taxon>
        <taxon>Actinomycetes</taxon>
        <taxon>Mycobacteriales</taxon>
        <taxon>Gordoniaceae</taxon>
        <taxon>Gordonia</taxon>
    </lineage>
</organism>